<keyword evidence="3" id="KW-1185">Reference proteome</keyword>
<evidence type="ECO:0000313" key="3">
    <source>
        <dbReference type="Proteomes" id="UP000255297"/>
    </source>
</evidence>
<dbReference type="InterPro" id="IPR052966">
    <property type="entry name" value="Beta-lactamase_Reg"/>
</dbReference>
<gene>
    <name evidence="2" type="ORF">NCTC11532_01576</name>
</gene>
<proteinExistence type="predicted"/>
<dbReference type="EMBL" id="UGPB01000001">
    <property type="protein sequence ID" value="STY29390.1"/>
    <property type="molecule type" value="Genomic_DNA"/>
</dbReference>
<feature type="transmembrane region" description="Helical" evidence="1">
    <location>
        <begin position="77"/>
        <end position="101"/>
    </location>
</feature>
<accession>A0A378LSQ6</accession>
<keyword evidence="1" id="KW-0472">Membrane</keyword>
<dbReference type="Proteomes" id="UP000255297">
    <property type="component" value="Unassembled WGS sequence"/>
</dbReference>
<feature type="transmembrane region" description="Helical" evidence="1">
    <location>
        <begin position="121"/>
        <end position="141"/>
    </location>
</feature>
<dbReference type="RefSeq" id="WP_031565629.1">
    <property type="nucleotide sequence ID" value="NZ_CAAAIS010000003.1"/>
</dbReference>
<keyword evidence="1" id="KW-0812">Transmembrane</keyword>
<dbReference type="PANTHER" id="PTHR38684:SF1">
    <property type="entry name" value="PROTEIN AMPE"/>
    <property type="match status" value="1"/>
</dbReference>
<dbReference type="STRING" id="1122170.GCA_000701265_00911"/>
<reference evidence="2 3" key="1">
    <citation type="submission" date="2018-06" db="EMBL/GenBank/DDBJ databases">
        <authorList>
            <consortium name="Pathogen Informatics"/>
            <person name="Doyle S."/>
        </authorList>
    </citation>
    <scope>NUCLEOTIDE SEQUENCE [LARGE SCALE GENOMIC DNA]</scope>
    <source>
        <strain evidence="2 3">NCTC11532</strain>
    </source>
</reference>
<dbReference type="OrthoDB" id="9811967at2"/>
<dbReference type="GO" id="GO:0005886">
    <property type="term" value="C:plasma membrane"/>
    <property type="evidence" value="ECO:0007669"/>
    <property type="project" value="TreeGrafter"/>
</dbReference>
<sequence>MKLLVILLSLLSERFLIHSISYQRFYWFSDYCQKIRINATKHNSFSNPWVLLALIILPILLLISLIYILLYPFLFGFMGFLLSLFIFFYCLGPQNLFYPIIQSDVKTNEDLVGDYFILVNTQLFSLVFWFVIAGPIGALLYRLITLSRDINFVSEQAKEVTDLLEWIPSRLTVLLFLIVGNFQRSFSLFNGYIFAKPDVNGMMLRECGLLALRTSDTQEVSMREAESLVEHAIIVMLVFIALFTLITWL</sequence>
<organism evidence="2 3">
    <name type="scientific">Legionella wadsworthii</name>
    <dbReference type="NCBI Taxonomy" id="28088"/>
    <lineage>
        <taxon>Bacteria</taxon>
        <taxon>Pseudomonadati</taxon>
        <taxon>Pseudomonadota</taxon>
        <taxon>Gammaproteobacteria</taxon>
        <taxon>Legionellales</taxon>
        <taxon>Legionellaceae</taxon>
        <taxon>Legionella</taxon>
    </lineage>
</organism>
<dbReference type="GO" id="GO:0046677">
    <property type="term" value="P:response to antibiotic"/>
    <property type="evidence" value="ECO:0007669"/>
    <property type="project" value="TreeGrafter"/>
</dbReference>
<protein>
    <submittedName>
        <fullName evidence="2">Inner membrane protein AmpE</fullName>
    </submittedName>
</protein>
<dbReference type="PANTHER" id="PTHR38684">
    <property type="entry name" value="PROTEIN AMPE"/>
    <property type="match status" value="1"/>
</dbReference>
<feature type="transmembrane region" description="Helical" evidence="1">
    <location>
        <begin position="49"/>
        <end position="70"/>
    </location>
</feature>
<feature type="transmembrane region" description="Helical" evidence="1">
    <location>
        <begin position="228"/>
        <end position="248"/>
    </location>
</feature>
<name>A0A378LSQ6_9GAMM</name>
<keyword evidence="1" id="KW-1133">Transmembrane helix</keyword>
<dbReference type="AlphaFoldDB" id="A0A378LSQ6"/>
<evidence type="ECO:0000313" key="2">
    <source>
        <dbReference type="EMBL" id="STY29390.1"/>
    </source>
</evidence>
<evidence type="ECO:0000256" key="1">
    <source>
        <dbReference type="SAM" id="Phobius"/>
    </source>
</evidence>